<organism evidence="6 7">
    <name type="scientific">Azospirillum thermophilum</name>
    <dbReference type="NCBI Taxonomy" id="2202148"/>
    <lineage>
        <taxon>Bacteria</taxon>
        <taxon>Pseudomonadati</taxon>
        <taxon>Pseudomonadota</taxon>
        <taxon>Alphaproteobacteria</taxon>
        <taxon>Rhodospirillales</taxon>
        <taxon>Azospirillaceae</taxon>
        <taxon>Azospirillum</taxon>
    </lineage>
</organism>
<evidence type="ECO:0000256" key="2">
    <source>
        <dbReference type="ARBA" id="ARBA00023125"/>
    </source>
</evidence>
<dbReference type="Pfam" id="PF00392">
    <property type="entry name" value="GntR"/>
    <property type="match status" value="1"/>
</dbReference>
<dbReference type="InterPro" id="IPR036388">
    <property type="entry name" value="WH-like_DNA-bd_sf"/>
</dbReference>
<dbReference type="Gene3D" id="1.20.120.530">
    <property type="entry name" value="GntR ligand-binding domain-like"/>
    <property type="match status" value="1"/>
</dbReference>
<dbReference type="InterPro" id="IPR011711">
    <property type="entry name" value="GntR_C"/>
</dbReference>
<evidence type="ECO:0000313" key="7">
    <source>
        <dbReference type="Proteomes" id="UP000245629"/>
    </source>
</evidence>
<dbReference type="AlphaFoldDB" id="A0A2S2CZ63"/>
<keyword evidence="2" id="KW-0238">DNA-binding</keyword>
<dbReference type="PROSITE" id="PS50949">
    <property type="entry name" value="HTH_GNTR"/>
    <property type="match status" value="1"/>
</dbReference>
<dbReference type="InterPro" id="IPR000524">
    <property type="entry name" value="Tscrpt_reg_HTH_GntR"/>
</dbReference>
<dbReference type="Pfam" id="PF07729">
    <property type="entry name" value="FCD"/>
    <property type="match status" value="1"/>
</dbReference>
<dbReference type="SMART" id="SM00895">
    <property type="entry name" value="FCD"/>
    <property type="match status" value="1"/>
</dbReference>
<dbReference type="InterPro" id="IPR036390">
    <property type="entry name" value="WH_DNA-bd_sf"/>
</dbReference>
<evidence type="ECO:0000256" key="4">
    <source>
        <dbReference type="SAM" id="MobiDB-lite"/>
    </source>
</evidence>
<evidence type="ECO:0000256" key="3">
    <source>
        <dbReference type="ARBA" id="ARBA00023163"/>
    </source>
</evidence>
<reference evidence="7" key="1">
    <citation type="submission" date="2018-05" db="EMBL/GenBank/DDBJ databases">
        <title>Azospirillum thermophila sp. nov., a novel isolated from hot spring.</title>
        <authorList>
            <person name="Zhao Z."/>
        </authorList>
    </citation>
    <scope>NUCLEOTIDE SEQUENCE [LARGE SCALE GENOMIC DNA]</scope>
    <source>
        <strain evidence="7">CFH 70021</strain>
        <plasmid evidence="7">unnamed2</plasmid>
    </source>
</reference>
<geneLocation type="plasmid" evidence="6 7">
    <name>unnamed2</name>
</geneLocation>
<dbReference type="PANTHER" id="PTHR43537">
    <property type="entry name" value="TRANSCRIPTIONAL REGULATOR, GNTR FAMILY"/>
    <property type="match status" value="1"/>
</dbReference>
<dbReference type="SUPFAM" id="SSF46785">
    <property type="entry name" value="Winged helix' DNA-binding domain"/>
    <property type="match status" value="1"/>
</dbReference>
<proteinExistence type="predicted"/>
<keyword evidence="6" id="KW-0614">Plasmid</keyword>
<dbReference type="GO" id="GO:0003700">
    <property type="term" value="F:DNA-binding transcription factor activity"/>
    <property type="evidence" value="ECO:0007669"/>
    <property type="project" value="InterPro"/>
</dbReference>
<dbReference type="Gene3D" id="1.10.10.10">
    <property type="entry name" value="Winged helix-like DNA-binding domain superfamily/Winged helix DNA-binding domain"/>
    <property type="match status" value="1"/>
</dbReference>
<evidence type="ECO:0000259" key="5">
    <source>
        <dbReference type="PROSITE" id="PS50949"/>
    </source>
</evidence>
<evidence type="ECO:0000313" key="6">
    <source>
        <dbReference type="EMBL" id="AWK89813.1"/>
    </source>
</evidence>
<feature type="domain" description="HTH gntR-type" evidence="5">
    <location>
        <begin position="19"/>
        <end position="86"/>
    </location>
</feature>
<dbReference type="CDD" id="cd07377">
    <property type="entry name" value="WHTH_GntR"/>
    <property type="match status" value="1"/>
</dbReference>
<protein>
    <submittedName>
        <fullName evidence="6">GntR family transcriptional regulator</fullName>
    </submittedName>
</protein>
<keyword evidence="7" id="KW-1185">Reference proteome</keyword>
<dbReference type="EMBL" id="CP029357">
    <property type="protein sequence ID" value="AWK89813.1"/>
    <property type="molecule type" value="Genomic_DNA"/>
</dbReference>
<accession>A0A2S2CZ63</accession>
<keyword evidence="1" id="KW-0805">Transcription regulation</keyword>
<dbReference type="SMART" id="SM00345">
    <property type="entry name" value="HTH_GNTR"/>
    <property type="match status" value="1"/>
</dbReference>
<evidence type="ECO:0000256" key="1">
    <source>
        <dbReference type="ARBA" id="ARBA00023015"/>
    </source>
</evidence>
<dbReference type="OrthoDB" id="7618373at2"/>
<dbReference type="GO" id="GO:0003677">
    <property type="term" value="F:DNA binding"/>
    <property type="evidence" value="ECO:0007669"/>
    <property type="project" value="UniProtKB-KW"/>
</dbReference>
<sequence length="245" mass="25998">MAATGRKAREGTTGGPRGAQAHDRIVQSVVDAIADRRLPPGTKLTEERLAQIFGVSRARIRTALSALAQIGVVELRPNRGAFVARPSAREAREVFEARRIVERGLLDRLAGAGPLPADAVARLRAHLAKEKAAAAADDRVAMIRLSGDFHLLLADLAGNGTLATFLDSLVRQSSLAIAALEVRQSPDCAAHEHQAIVEALAAGEGERAMHLMMEHLGAVEDRLAPDPGVPEVDLFAVFGRLGEAI</sequence>
<dbReference type="KEGG" id="azz:DEW08_26765"/>
<feature type="region of interest" description="Disordered" evidence="4">
    <location>
        <begin position="1"/>
        <end position="22"/>
    </location>
</feature>
<dbReference type="SUPFAM" id="SSF48008">
    <property type="entry name" value="GntR ligand-binding domain-like"/>
    <property type="match status" value="1"/>
</dbReference>
<dbReference type="PANTHER" id="PTHR43537:SF53">
    <property type="entry name" value="HTH-TYPE TRANSCRIPTIONAL REPRESSOR NANR"/>
    <property type="match status" value="1"/>
</dbReference>
<dbReference type="Proteomes" id="UP000245629">
    <property type="component" value="Plasmid unnamed2"/>
</dbReference>
<gene>
    <name evidence="6" type="ORF">DEW08_26765</name>
</gene>
<name>A0A2S2CZ63_9PROT</name>
<dbReference type="InterPro" id="IPR008920">
    <property type="entry name" value="TF_FadR/GntR_C"/>
</dbReference>
<keyword evidence="3" id="KW-0804">Transcription</keyword>